<evidence type="ECO:0000313" key="6">
    <source>
        <dbReference type="EMBL" id="TKA75778.1"/>
    </source>
</evidence>
<protein>
    <recommendedName>
        <fullName evidence="8">Acyl-CoA dehydrogenase/oxidase C-terminal domain-containing protein</fullName>
    </recommendedName>
</protein>
<keyword evidence="2" id="KW-0285">Flavoprotein</keyword>
<dbReference type="InterPro" id="IPR052904">
    <property type="entry name" value="Acyl-CoA_dehydrogenase-like"/>
</dbReference>
<proteinExistence type="inferred from homology"/>
<dbReference type="InterPro" id="IPR009100">
    <property type="entry name" value="AcylCoA_DH/oxidase_NM_dom_sf"/>
</dbReference>
<evidence type="ECO:0000256" key="1">
    <source>
        <dbReference type="ARBA" id="ARBA00009347"/>
    </source>
</evidence>
<dbReference type="Proteomes" id="UP000309340">
    <property type="component" value="Unassembled WGS sequence"/>
</dbReference>
<keyword evidence="3" id="KW-0274">FAD</keyword>
<dbReference type="SUPFAM" id="SSF47203">
    <property type="entry name" value="Acyl-CoA dehydrogenase C-terminal domain-like"/>
    <property type="match status" value="1"/>
</dbReference>
<evidence type="ECO:0000256" key="2">
    <source>
        <dbReference type="ARBA" id="ARBA00022630"/>
    </source>
</evidence>
<dbReference type="PANTHER" id="PTHR42707:SF2">
    <property type="entry name" value="ACD11 DEHYDROGENASE"/>
    <property type="match status" value="1"/>
</dbReference>
<dbReference type="InterPro" id="IPR041504">
    <property type="entry name" value="AidB_N"/>
</dbReference>
<dbReference type="GO" id="GO:0003995">
    <property type="term" value="F:acyl-CoA dehydrogenase activity"/>
    <property type="evidence" value="ECO:0007669"/>
    <property type="project" value="TreeGrafter"/>
</dbReference>
<dbReference type="EMBL" id="NAJQ01000183">
    <property type="protein sequence ID" value="TKA75778.1"/>
    <property type="molecule type" value="Genomic_DNA"/>
</dbReference>
<dbReference type="InterPro" id="IPR009075">
    <property type="entry name" value="AcylCo_DH/oxidase_C"/>
</dbReference>
<dbReference type="Pfam" id="PF18158">
    <property type="entry name" value="AidB_N"/>
    <property type="match status" value="1"/>
</dbReference>
<dbReference type="InterPro" id="IPR036250">
    <property type="entry name" value="AcylCo_DH-like_C"/>
</dbReference>
<feature type="domain" description="Adaptive response protein AidB N-terminal" evidence="5">
    <location>
        <begin position="41"/>
        <end position="152"/>
    </location>
</feature>
<evidence type="ECO:0000313" key="7">
    <source>
        <dbReference type="Proteomes" id="UP000309340"/>
    </source>
</evidence>
<dbReference type="STRING" id="329884.A0A4U0XJT3"/>
<gene>
    <name evidence="6" type="ORF">B0A55_04328</name>
</gene>
<feature type="domain" description="Acyl-CoA dehydrogenase/oxidase C-terminal" evidence="4">
    <location>
        <begin position="256"/>
        <end position="333"/>
    </location>
</feature>
<dbReference type="SUPFAM" id="SSF56645">
    <property type="entry name" value="Acyl-CoA dehydrogenase NM domain-like"/>
    <property type="match status" value="1"/>
</dbReference>
<dbReference type="Gene3D" id="1.20.140.10">
    <property type="entry name" value="Butyryl-CoA Dehydrogenase, subunit A, domain 3"/>
    <property type="match status" value="1"/>
</dbReference>
<dbReference type="OrthoDB" id="10251155at2759"/>
<reference evidence="6 7" key="1">
    <citation type="submission" date="2017-03" db="EMBL/GenBank/DDBJ databases">
        <title>Genomes of endolithic fungi from Antarctica.</title>
        <authorList>
            <person name="Coleine C."/>
            <person name="Masonjones S."/>
            <person name="Stajich J.E."/>
        </authorList>
    </citation>
    <scope>NUCLEOTIDE SEQUENCE [LARGE SCALE GENOMIC DNA]</scope>
    <source>
        <strain evidence="6 7">CCFEE 5184</strain>
    </source>
</reference>
<sequence>MAPTHQTTPISLSTPAVDITQTFASPSSSTEGFFQPPPNVQSQFDDDNALQRALKFFLPDRVREELIPELSTFSRLVLAPKITRWIDYAEKNPPYVKHWDSWGKRRDVLVTSEGWRNLQALGIQEGIVAIPYDNERGVFSRVHQFAKYHLWAGNIEVTAVDGHPLGPWKIDGFKWFSSATDADMVVMLARTTKGISTFFAPMRKTVPASARDILGHETELNGISIQRLKSKLGTRALPTAELVLNGTRGYLIGEDGKGTKEITTVLNIARIHNGFTAIGLWGRGLSVVRAFGRARSVGQKPLLEKTAYVTTVAKMHVEYRANVLFNYFVAGLLGVVEQEQIKAYRSVVGGAPVAVGSVGRVPGLRDAQMAEHLLRLLTPVLKGVTAKTAIAGLAECMECLGGVGYLENDDQIFNIARLYRDANVLSIWEGTTDMMAHDVLRVVYGKTRVAVLSAMRDWVKAACASTRLAEQKKVVSEWWNRWETWLRDVEKGEAEMKARVVMERLADVVQGVLLIADAESDGDRNAVDVLDAWLSTRRAGMGLSGDEGSAGSWRVTSARNMRVVYTAESPVGGQAKL</sequence>
<comment type="similarity">
    <text evidence="1">Belongs to the acyl-CoA dehydrogenase family.</text>
</comment>
<keyword evidence="7" id="KW-1185">Reference proteome</keyword>
<feature type="domain" description="Acyl-CoA dehydrogenase/oxidase C-terminal" evidence="4">
    <location>
        <begin position="374"/>
        <end position="442"/>
    </location>
</feature>
<evidence type="ECO:0008006" key="8">
    <source>
        <dbReference type="Google" id="ProtNLM"/>
    </source>
</evidence>
<evidence type="ECO:0000259" key="5">
    <source>
        <dbReference type="Pfam" id="PF18158"/>
    </source>
</evidence>
<evidence type="ECO:0000259" key="4">
    <source>
        <dbReference type="Pfam" id="PF00441"/>
    </source>
</evidence>
<dbReference type="Gene3D" id="2.40.110.20">
    <property type="match status" value="1"/>
</dbReference>
<comment type="caution">
    <text evidence="6">The sequence shown here is derived from an EMBL/GenBank/DDBJ whole genome shotgun (WGS) entry which is preliminary data.</text>
</comment>
<evidence type="ECO:0000256" key="3">
    <source>
        <dbReference type="ARBA" id="ARBA00022827"/>
    </source>
</evidence>
<dbReference type="PANTHER" id="PTHR42707">
    <property type="entry name" value="ACYL-COA DEHYDROGENASE"/>
    <property type="match status" value="1"/>
</dbReference>
<dbReference type="Pfam" id="PF00441">
    <property type="entry name" value="Acyl-CoA_dh_1"/>
    <property type="match status" value="2"/>
</dbReference>
<accession>A0A4U0XJT3</accession>
<dbReference type="Gene3D" id="6.10.250.600">
    <property type="match status" value="1"/>
</dbReference>
<name>A0A4U0XJT3_9PEZI</name>
<dbReference type="AlphaFoldDB" id="A0A4U0XJT3"/>
<organism evidence="6 7">
    <name type="scientific">Friedmanniomyces simplex</name>
    <dbReference type="NCBI Taxonomy" id="329884"/>
    <lineage>
        <taxon>Eukaryota</taxon>
        <taxon>Fungi</taxon>
        <taxon>Dikarya</taxon>
        <taxon>Ascomycota</taxon>
        <taxon>Pezizomycotina</taxon>
        <taxon>Dothideomycetes</taxon>
        <taxon>Dothideomycetidae</taxon>
        <taxon>Mycosphaerellales</taxon>
        <taxon>Teratosphaeriaceae</taxon>
        <taxon>Friedmanniomyces</taxon>
    </lineage>
</organism>